<proteinExistence type="predicted"/>
<dbReference type="OrthoDB" id="10261384at2759"/>
<organism evidence="2 3">
    <name type="scientific">Danaus chrysippus</name>
    <name type="common">African queen</name>
    <dbReference type="NCBI Taxonomy" id="151541"/>
    <lineage>
        <taxon>Eukaryota</taxon>
        <taxon>Metazoa</taxon>
        <taxon>Ecdysozoa</taxon>
        <taxon>Arthropoda</taxon>
        <taxon>Hexapoda</taxon>
        <taxon>Insecta</taxon>
        <taxon>Pterygota</taxon>
        <taxon>Neoptera</taxon>
        <taxon>Endopterygota</taxon>
        <taxon>Lepidoptera</taxon>
        <taxon>Glossata</taxon>
        <taxon>Ditrysia</taxon>
        <taxon>Papilionoidea</taxon>
        <taxon>Nymphalidae</taxon>
        <taxon>Danainae</taxon>
        <taxon>Danaini</taxon>
        <taxon>Danaina</taxon>
        <taxon>Danaus</taxon>
        <taxon>Anosia</taxon>
    </lineage>
</organism>
<dbReference type="Gene3D" id="3.40.50.11960">
    <property type="match status" value="1"/>
</dbReference>
<comment type="caution">
    <text evidence="2">The sequence shown here is derived from an EMBL/GenBank/DDBJ whole genome shotgun (WGS) entry which is preliminary data.</text>
</comment>
<feature type="region of interest" description="Disordered" evidence="1">
    <location>
        <begin position="144"/>
        <end position="165"/>
    </location>
</feature>
<evidence type="ECO:0000313" key="3">
    <source>
        <dbReference type="Proteomes" id="UP000789524"/>
    </source>
</evidence>
<reference evidence="2" key="1">
    <citation type="submission" date="2021-09" db="EMBL/GenBank/DDBJ databases">
        <authorList>
            <person name="Martin H S."/>
        </authorList>
    </citation>
    <scope>NUCLEOTIDE SEQUENCE</scope>
</reference>
<evidence type="ECO:0000313" key="2">
    <source>
        <dbReference type="EMBL" id="CAG9580835.1"/>
    </source>
</evidence>
<dbReference type="AlphaFoldDB" id="A0A8J2R1U7"/>
<evidence type="ECO:0000256" key="1">
    <source>
        <dbReference type="SAM" id="MobiDB-lite"/>
    </source>
</evidence>
<accession>A0A8J2R1U7</accession>
<dbReference type="Proteomes" id="UP000789524">
    <property type="component" value="Unassembled WGS sequence"/>
</dbReference>
<feature type="compositionally biased region" description="Acidic residues" evidence="1">
    <location>
        <begin position="203"/>
        <end position="212"/>
    </location>
</feature>
<gene>
    <name evidence="2" type="ORF">DCHRY22_LOCUS13646</name>
</gene>
<feature type="region of interest" description="Disordered" evidence="1">
    <location>
        <begin position="181"/>
        <end position="212"/>
    </location>
</feature>
<dbReference type="EMBL" id="CAKASE010000080">
    <property type="protein sequence ID" value="CAG9580835.1"/>
    <property type="molecule type" value="Genomic_DNA"/>
</dbReference>
<sequence length="267" mass="29149">MACHILPIILVSAGDRADAIKFIEDVTKGQVVEFENWTEGSKVWVITNKYYHAQVQLKPLDDSRQLPDVWEHRVEAHVIYITEAEEKEPLVAELAEERRSRALRGEARALVRLVVCAGEVSATSLGGDALRSWARRHRYELVSLTEEPEPDSHGASDGPFPETYGLDRVRDTLHAHPWRGLERIDRPADDEPGPPAEVAAQGSDDEDDDPEVAVERAERFAAALGALGAAGGAGGGLAELPAEERLLAAEQLVAEFCRALGVDLPAL</sequence>
<protein>
    <submittedName>
        <fullName evidence="2">(African queen) hypothetical protein</fullName>
    </submittedName>
</protein>
<dbReference type="PANTHER" id="PTHR14659">
    <property type="entry name" value="ALPHA- AND GAMMA-ADAPTIN-BINDING PROTEIN P34"/>
    <property type="match status" value="1"/>
</dbReference>
<name>A0A8J2R1U7_9NEOP</name>
<keyword evidence="3" id="KW-1185">Reference proteome</keyword>
<dbReference type="InterPro" id="IPR019341">
    <property type="entry name" value="Alpha/Gamma-adaptin-bd_p34"/>
</dbReference>
<dbReference type="PANTHER" id="PTHR14659:SF1">
    <property type="entry name" value="ALPHA- AND GAMMA-ADAPTIN-BINDING PROTEIN P34"/>
    <property type="match status" value="1"/>
</dbReference>